<dbReference type="GO" id="GO:0008270">
    <property type="term" value="F:zinc ion binding"/>
    <property type="evidence" value="ECO:0007669"/>
    <property type="project" value="InterPro"/>
</dbReference>
<comment type="caution">
    <text evidence="4">The sequence shown here is derived from an EMBL/GenBank/DDBJ whole genome shotgun (WGS) entry which is preliminary data.</text>
</comment>
<dbReference type="Pfam" id="PF00172">
    <property type="entry name" value="Zn_clus"/>
    <property type="match status" value="1"/>
</dbReference>
<dbReference type="CDD" id="cd00067">
    <property type="entry name" value="GAL4"/>
    <property type="match status" value="1"/>
</dbReference>
<feature type="domain" description="Zn(2)-C6 fungal-type" evidence="3">
    <location>
        <begin position="28"/>
        <end position="58"/>
    </location>
</feature>
<gene>
    <name evidence="4" type="ORF">BKA59DRAFT_475833</name>
</gene>
<feature type="region of interest" description="Disordered" evidence="2">
    <location>
        <begin position="65"/>
        <end position="89"/>
    </location>
</feature>
<dbReference type="PRINTS" id="PR00755">
    <property type="entry name" value="AFLATOXINBRP"/>
</dbReference>
<name>A0A8K0RWY7_9HYPO</name>
<evidence type="ECO:0000256" key="2">
    <source>
        <dbReference type="SAM" id="MobiDB-lite"/>
    </source>
</evidence>
<dbReference type="PANTHER" id="PTHR47784">
    <property type="entry name" value="STEROL UPTAKE CONTROL PROTEIN 2"/>
    <property type="match status" value="1"/>
</dbReference>
<keyword evidence="5" id="KW-1185">Reference proteome</keyword>
<evidence type="ECO:0000259" key="3">
    <source>
        <dbReference type="PROSITE" id="PS50048"/>
    </source>
</evidence>
<protein>
    <recommendedName>
        <fullName evidence="3">Zn(2)-C6 fungal-type domain-containing protein</fullName>
    </recommendedName>
</protein>
<dbReference type="GO" id="GO:0001228">
    <property type="term" value="F:DNA-binding transcription activator activity, RNA polymerase II-specific"/>
    <property type="evidence" value="ECO:0007669"/>
    <property type="project" value="TreeGrafter"/>
</dbReference>
<dbReference type="Proteomes" id="UP000813427">
    <property type="component" value="Unassembled WGS sequence"/>
</dbReference>
<dbReference type="Pfam" id="PF11951">
    <property type="entry name" value="Fungal_trans_2"/>
    <property type="match status" value="1"/>
</dbReference>
<feature type="region of interest" description="Disordered" evidence="2">
    <location>
        <begin position="1"/>
        <end position="26"/>
    </location>
</feature>
<dbReference type="Gene3D" id="4.10.240.10">
    <property type="entry name" value="Zn(2)-C6 fungal-type DNA-binding domain"/>
    <property type="match status" value="1"/>
</dbReference>
<dbReference type="SMART" id="SM00066">
    <property type="entry name" value="GAL4"/>
    <property type="match status" value="1"/>
</dbReference>
<reference evidence="4" key="1">
    <citation type="journal article" date="2021" name="Nat. Commun.">
        <title>Genetic determinants of endophytism in the Arabidopsis root mycobiome.</title>
        <authorList>
            <person name="Mesny F."/>
            <person name="Miyauchi S."/>
            <person name="Thiergart T."/>
            <person name="Pickel B."/>
            <person name="Atanasova L."/>
            <person name="Karlsson M."/>
            <person name="Huettel B."/>
            <person name="Barry K.W."/>
            <person name="Haridas S."/>
            <person name="Chen C."/>
            <person name="Bauer D."/>
            <person name="Andreopoulos W."/>
            <person name="Pangilinan J."/>
            <person name="LaButti K."/>
            <person name="Riley R."/>
            <person name="Lipzen A."/>
            <person name="Clum A."/>
            <person name="Drula E."/>
            <person name="Henrissat B."/>
            <person name="Kohler A."/>
            <person name="Grigoriev I.V."/>
            <person name="Martin F.M."/>
            <person name="Hacquard S."/>
        </authorList>
    </citation>
    <scope>NUCLEOTIDE SEQUENCE</scope>
    <source>
        <strain evidence="4">MPI-SDFR-AT-0068</strain>
    </source>
</reference>
<keyword evidence="1" id="KW-0539">Nucleus</keyword>
<dbReference type="InterPro" id="IPR036864">
    <property type="entry name" value="Zn2-C6_fun-type_DNA-bd_sf"/>
</dbReference>
<dbReference type="PROSITE" id="PS50048">
    <property type="entry name" value="ZN2_CY6_FUNGAL_2"/>
    <property type="match status" value="1"/>
</dbReference>
<dbReference type="OrthoDB" id="3546279at2759"/>
<feature type="compositionally biased region" description="Basic residues" evidence="2">
    <location>
        <begin position="17"/>
        <end position="26"/>
    </location>
</feature>
<proteinExistence type="predicted"/>
<evidence type="ECO:0000313" key="5">
    <source>
        <dbReference type="Proteomes" id="UP000813427"/>
    </source>
</evidence>
<dbReference type="InterPro" id="IPR001138">
    <property type="entry name" value="Zn2Cys6_DnaBD"/>
</dbReference>
<dbReference type="AlphaFoldDB" id="A0A8K0RWY7"/>
<sequence>MDAEPHDAIAIRSSGAKPRRAHKKAKTGCADCRKRRVKCSEEKPACRACCRRAVQCQYPSSQTTSLSAAHSPATDETSPYSSSAQPLAQDHRISPIPSLTILSARSREPSSARYGIEDMALLHHWTVSTSLDMYKNSSLSATGQVTFPQVAFKYPFVMQALLGLTALHIAYLEPQERLRHTADAARYHNEGLQGFNKAIQFRNDETADSLFVWSSLNLLYVFGISGRLGEGIWDDSGWGNRKDRILGMGWIPMLRGVQAVMSPSFCTLRDGPMGELLSIGNWEEIDPDTVLEANDQRFCLTREAWKNSPDAPTYEKTLQVLRKCRMFMAQFSSLSTEAPQEAIFNRSWQGIFLFVPFAPEEYFTLLQQRQPPALILYAFYGALMHTLNDSWFLEGWGYDIVELIDDLLGPYWKQWISWPIEVVGLHTKS</sequence>
<dbReference type="InterPro" id="IPR053157">
    <property type="entry name" value="Sterol_Uptake_Regulator"/>
</dbReference>
<dbReference type="PROSITE" id="PS00463">
    <property type="entry name" value="ZN2_CY6_FUNGAL_1"/>
    <property type="match status" value="1"/>
</dbReference>
<dbReference type="PANTHER" id="PTHR47784:SF5">
    <property type="entry name" value="STEROL UPTAKE CONTROL PROTEIN 2"/>
    <property type="match status" value="1"/>
</dbReference>
<evidence type="ECO:0000313" key="4">
    <source>
        <dbReference type="EMBL" id="KAH7245458.1"/>
    </source>
</evidence>
<dbReference type="EMBL" id="JAGPXF010000004">
    <property type="protein sequence ID" value="KAH7245458.1"/>
    <property type="molecule type" value="Genomic_DNA"/>
</dbReference>
<organism evidence="4 5">
    <name type="scientific">Fusarium tricinctum</name>
    <dbReference type="NCBI Taxonomy" id="61284"/>
    <lineage>
        <taxon>Eukaryota</taxon>
        <taxon>Fungi</taxon>
        <taxon>Dikarya</taxon>
        <taxon>Ascomycota</taxon>
        <taxon>Pezizomycotina</taxon>
        <taxon>Sordariomycetes</taxon>
        <taxon>Hypocreomycetidae</taxon>
        <taxon>Hypocreales</taxon>
        <taxon>Nectriaceae</taxon>
        <taxon>Fusarium</taxon>
        <taxon>Fusarium tricinctum species complex</taxon>
    </lineage>
</organism>
<evidence type="ECO:0000256" key="1">
    <source>
        <dbReference type="ARBA" id="ARBA00023242"/>
    </source>
</evidence>
<dbReference type="InterPro" id="IPR021858">
    <property type="entry name" value="Fun_TF"/>
</dbReference>
<accession>A0A8K0RWY7</accession>
<dbReference type="SUPFAM" id="SSF57701">
    <property type="entry name" value="Zn2/Cys6 DNA-binding domain"/>
    <property type="match status" value="1"/>
</dbReference>
<feature type="compositionally biased region" description="Polar residues" evidence="2">
    <location>
        <begin position="65"/>
        <end position="86"/>
    </location>
</feature>